<dbReference type="AlphaFoldDB" id="A0A9P8VC70"/>
<feature type="compositionally biased region" description="Low complexity" evidence="1">
    <location>
        <begin position="1"/>
        <end position="13"/>
    </location>
</feature>
<comment type="caution">
    <text evidence="2">The sequence shown here is derived from an EMBL/GenBank/DDBJ whole genome shotgun (WGS) entry which is preliminary data.</text>
</comment>
<reference evidence="2" key="1">
    <citation type="journal article" date="2021" name="Nat. Commun.">
        <title>Genetic determinants of endophytism in the Arabidopsis root mycobiome.</title>
        <authorList>
            <person name="Mesny F."/>
            <person name="Miyauchi S."/>
            <person name="Thiergart T."/>
            <person name="Pickel B."/>
            <person name="Atanasova L."/>
            <person name="Karlsson M."/>
            <person name="Huettel B."/>
            <person name="Barry K.W."/>
            <person name="Haridas S."/>
            <person name="Chen C."/>
            <person name="Bauer D."/>
            <person name="Andreopoulos W."/>
            <person name="Pangilinan J."/>
            <person name="LaButti K."/>
            <person name="Riley R."/>
            <person name="Lipzen A."/>
            <person name="Clum A."/>
            <person name="Drula E."/>
            <person name="Henrissat B."/>
            <person name="Kohler A."/>
            <person name="Grigoriev I.V."/>
            <person name="Martin F.M."/>
            <person name="Hacquard S."/>
        </authorList>
    </citation>
    <scope>NUCLEOTIDE SEQUENCE</scope>
    <source>
        <strain evidence="2">MPI-SDFR-AT-0117</strain>
    </source>
</reference>
<name>A0A9P8VC70_9PEZI</name>
<evidence type="ECO:0000313" key="3">
    <source>
        <dbReference type="Proteomes" id="UP000770015"/>
    </source>
</evidence>
<keyword evidence="3" id="KW-1185">Reference proteome</keyword>
<feature type="compositionally biased region" description="Polar residues" evidence="1">
    <location>
        <begin position="55"/>
        <end position="68"/>
    </location>
</feature>
<evidence type="ECO:0000313" key="2">
    <source>
        <dbReference type="EMBL" id="KAH6686267.1"/>
    </source>
</evidence>
<sequence length="68" mass="7409">MPARQDSYSVSIPVSPPPPSDINSYQRFMHQHTKKQMEAAGRSSHRRSNGHRGSIASTTTNGTTSPDA</sequence>
<accession>A0A9P8VC70</accession>
<evidence type="ECO:0000256" key="1">
    <source>
        <dbReference type="SAM" id="MobiDB-lite"/>
    </source>
</evidence>
<protein>
    <submittedName>
        <fullName evidence="2">Uncharacterized protein</fullName>
    </submittedName>
</protein>
<dbReference type="EMBL" id="JAGSXJ010000013">
    <property type="protein sequence ID" value="KAH6686267.1"/>
    <property type="molecule type" value="Genomic_DNA"/>
</dbReference>
<proteinExistence type="predicted"/>
<gene>
    <name evidence="2" type="ORF">F5X68DRAFT_208649</name>
</gene>
<dbReference type="Proteomes" id="UP000770015">
    <property type="component" value="Unassembled WGS sequence"/>
</dbReference>
<feature type="region of interest" description="Disordered" evidence="1">
    <location>
        <begin position="1"/>
        <end position="68"/>
    </location>
</feature>
<organism evidence="2 3">
    <name type="scientific">Plectosphaerella plurivora</name>
    <dbReference type="NCBI Taxonomy" id="936078"/>
    <lineage>
        <taxon>Eukaryota</taxon>
        <taxon>Fungi</taxon>
        <taxon>Dikarya</taxon>
        <taxon>Ascomycota</taxon>
        <taxon>Pezizomycotina</taxon>
        <taxon>Sordariomycetes</taxon>
        <taxon>Hypocreomycetidae</taxon>
        <taxon>Glomerellales</taxon>
        <taxon>Plectosphaerellaceae</taxon>
        <taxon>Plectosphaerella</taxon>
    </lineage>
</organism>